<evidence type="ECO:0008006" key="4">
    <source>
        <dbReference type="Google" id="ProtNLM"/>
    </source>
</evidence>
<keyword evidence="3" id="KW-1185">Reference proteome</keyword>
<sequence>MAAASGCSRLRTHSRWSSQWISSARRWLVANSRVRRGASTEDHDNETVDQSDMENGMSFEMVIGWLFGLLILVLVVLTIAALIKCLQK</sequence>
<reference evidence="2 3" key="1">
    <citation type="submission" date="2016-11" db="EMBL/GenBank/DDBJ databases">
        <title>A multilocus sequence analysis scheme for characterization of bacteria in the genus Thioclava.</title>
        <authorList>
            <person name="Liu Y."/>
            <person name="Shao Z."/>
        </authorList>
    </citation>
    <scope>NUCLEOTIDE SEQUENCE [LARGE SCALE GENOMIC DNA]</scope>
    <source>
        <strain evidence="2 3">TAW-CT134</strain>
    </source>
</reference>
<dbReference type="EMBL" id="MPZV01000002">
    <property type="protein sequence ID" value="OOY24487.1"/>
    <property type="molecule type" value="Genomic_DNA"/>
</dbReference>
<keyword evidence="1" id="KW-0472">Membrane</keyword>
<dbReference type="Proteomes" id="UP000190787">
    <property type="component" value="Unassembled WGS sequence"/>
</dbReference>
<evidence type="ECO:0000256" key="1">
    <source>
        <dbReference type="SAM" id="Phobius"/>
    </source>
</evidence>
<feature type="transmembrane region" description="Helical" evidence="1">
    <location>
        <begin position="62"/>
        <end position="83"/>
    </location>
</feature>
<accession>A0ABX3MXS5</accession>
<keyword evidence="1" id="KW-0812">Transmembrane</keyword>
<proteinExistence type="predicted"/>
<evidence type="ECO:0000313" key="3">
    <source>
        <dbReference type="Proteomes" id="UP000190787"/>
    </source>
</evidence>
<evidence type="ECO:0000313" key="2">
    <source>
        <dbReference type="EMBL" id="OOY24487.1"/>
    </source>
</evidence>
<keyword evidence="1" id="KW-1133">Transmembrane helix</keyword>
<gene>
    <name evidence="2" type="ORF">BMI91_10680</name>
</gene>
<comment type="caution">
    <text evidence="2">The sequence shown here is derived from an EMBL/GenBank/DDBJ whole genome shotgun (WGS) entry which is preliminary data.</text>
</comment>
<protein>
    <recommendedName>
        <fullName evidence="4">DUF2970 domain-containing protein</fullName>
    </recommendedName>
</protein>
<name>A0ABX3MXS5_9RHOB</name>
<organism evidence="2 3">
    <name type="scientific">Thioclava sediminum</name>
    <dbReference type="NCBI Taxonomy" id="1915319"/>
    <lineage>
        <taxon>Bacteria</taxon>
        <taxon>Pseudomonadati</taxon>
        <taxon>Pseudomonadota</taxon>
        <taxon>Alphaproteobacteria</taxon>
        <taxon>Rhodobacterales</taxon>
        <taxon>Paracoccaceae</taxon>
        <taxon>Thioclava</taxon>
    </lineage>
</organism>